<sequence length="117" mass="13007">MPTVQPLIAYEIHTNTCLYSLSFIPPNYYHVLTSSLPPFHRPLFFSAATSSHASYSPNDLLHIGFSLSEGVIPIDLRIHASYPPNARFRRGRKTTPEQPPPPGQLELRLPSSFGCCG</sequence>
<reference evidence="2 3" key="1">
    <citation type="submission" date="2019-05" db="EMBL/GenBank/DDBJ databases">
        <title>Mikania micrantha, genome provides insights into the molecular mechanism of rapid growth.</title>
        <authorList>
            <person name="Liu B."/>
        </authorList>
    </citation>
    <scope>NUCLEOTIDE SEQUENCE [LARGE SCALE GENOMIC DNA]</scope>
    <source>
        <strain evidence="2">NLD-2019</strain>
        <tissue evidence="2">Leaf</tissue>
    </source>
</reference>
<comment type="caution">
    <text evidence="2">The sequence shown here is derived from an EMBL/GenBank/DDBJ whole genome shotgun (WGS) entry which is preliminary data.</text>
</comment>
<dbReference type="Proteomes" id="UP000326396">
    <property type="component" value="Linkage Group LG11"/>
</dbReference>
<dbReference type="AlphaFoldDB" id="A0A5N6PQ44"/>
<gene>
    <name evidence="2" type="ORF">E3N88_06482</name>
</gene>
<evidence type="ECO:0000313" key="2">
    <source>
        <dbReference type="EMBL" id="KAD6795586.1"/>
    </source>
</evidence>
<protein>
    <submittedName>
        <fullName evidence="2">Uncharacterized protein</fullName>
    </submittedName>
</protein>
<evidence type="ECO:0000256" key="1">
    <source>
        <dbReference type="SAM" id="MobiDB-lite"/>
    </source>
</evidence>
<keyword evidence="3" id="KW-1185">Reference proteome</keyword>
<organism evidence="2 3">
    <name type="scientific">Mikania micrantha</name>
    <name type="common">bitter vine</name>
    <dbReference type="NCBI Taxonomy" id="192012"/>
    <lineage>
        <taxon>Eukaryota</taxon>
        <taxon>Viridiplantae</taxon>
        <taxon>Streptophyta</taxon>
        <taxon>Embryophyta</taxon>
        <taxon>Tracheophyta</taxon>
        <taxon>Spermatophyta</taxon>
        <taxon>Magnoliopsida</taxon>
        <taxon>eudicotyledons</taxon>
        <taxon>Gunneridae</taxon>
        <taxon>Pentapetalae</taxon>
        <taxon>asterids</taxon>
        <taxon>campanulids</taxon>
        <taxon>Asterales</taxon>
        <taxon>Asteraceae</taxon>
        <taxon>Asteroideae</taxon>
        <taxon>Heliantheae alliance</taxon>
        <taxon>Eupatorieae</taxon>
        <taxon>Mikania</taxon>
    </lineage>
</organism>
<feature type="region of interest" description="Disordered" evidence="1">
    <location>
        <begin position="85"/>
        <end position="117"/>
    </location>
</feature>
<name>A0A5N6PQ44_9ASTR</name>
<proteinExistence type="predicted"/>
<dbReference type="EMBL" id="SZYD01000003">
    <property type="protein sequence ID" value="KAD6795586.1"/>
    <property type="molecule type" value="Genomic_DNA"/>
</dbReference>
<accession>A0A5N6PQ44</accession>
<evidence type="ECO:0000313" key="3">
    <source>
        <dbReference type="Proteomes" id="UP000326396"/>
    </source>
</evidence>